<keyword evidence="1" id="KW-0175">Coiled coil</keyword>
<dbReference type="EMBL" id="CAJVPK010001703">
    <property type="protein sequence ID" value="CAG8595920.1"/>
    <property type="molecule type" value="Genomic_DNA"/>
</dbReference>
<dbReference type="AlphaFoldDB" id="A0A9N9CC36"/>
<accession>A0A9N9CC36</accession>
<evidence type="ECO:0000313" key="3">
    <source>
        <dbReference type="EMBL" id="CAG8595920.1"/>
    </source>
</evidence>
<evidence type="ECO:0000313" key="4">
    <source>
        <dbReference type="Proteomes" id="UP000789706"/>
    </source>
</evidence>
<dbReference type="PANTHER" id="PTHR13237">
    <property type="entry name" value="SOMETHING ABOUT SILENCING PROTEIN 10-RELATED"/>
    <property type="match status" value="1"/>
</dbReference>
<comment type="caution">
    <text evidence="3">The sequence shown here is derived from an EMBL/GenBank/DDBJ whole genome shotgun (WGS) entry which is preliminary data.</text>
</comment>
<dbReference type="OrthoDB" id="203440at2759"/>
<dbReference type="GO" id="GO:0000462">
    <property type="term" value="P:maturation of SSU-rRNA from tricistronic rRNA transcript (SSU-rRNA, 5.8S rRNA, LSU-rRNA)"/>
    <property type="evidence" value="ECO:0007669"/>
    <property type="project" value="TreeGrafter"/>
</dbReference>
<organism evidence="3 4">
    <name type="scientific">Diversispora eburnea</name>
    <dbReference type="NCBI Taxonomy" id="1213867"/>
    <lineage>
        <taxon>Eukaryota</taxon>
        <taxon>Fungi</taxon>
        <taxon>Fungi incertae sedis</taxon>
        <taxon>Mucoromycota</taxon>
        <taxon>Glomeromycotina</taxon>
        <taxon>Glomeromycetes</taxon>
        <taxon>Diversisporales</taxon>
        <taxon>Diversisporaceae</taxon>
        <taxon>Diversispora</taxon>
    </lineage>
</organism>
<protein>
    <submittedName>
        <fullName evidence="3">3791_t:CDS:1</fullName>
    </submittedName>
</protein>
<dbReference type="GO" id="GO:0032040">
    <property type="term" value="C:small-subunit processome"/>
    <property type="evidence" value="ECO:0007669"/>
    <property type="project" value="TreeGrafter"/>
</dbReference>
<evidence type="ECO:0000256" key="1">
    <source>
        <dbReference type="SAM" id="Coils"/>
    </source>
</evidence>
<gene>
    <name evidence="3" type="ORF">DEBURN_LOCUS9286</name>
</gene>
<dbReference type="Pfam" id="PF04000">
    <property type="entry name" value="Sas10_Utp3"/>
    <property type="match status" value="1"/>
</dbReference>
<dbReference type="PANTHER" id="PTHR13237:SF9">
    <property type="entry name" value="NEUROGUIDIN"/>
    <property type="match status" value="1"/>
</dbReference>
<feature type="compositionally biased region" description="Basic and acidic residues" evidence="2">
    <location>
        <begin position="216"/>
        <end position="232"/>
    </location>
</feature>
<evidence type="ECO:0000256" key="2">
    <source>
        <dbReference type="SAM" id="MobiDB-lite"/>
    </source>
</evidence>
<proteinExistence type="predicted"/>
<dbReference type="Proteomes" id="UP000789706">
    <property type="component" value="Unassembled WGS sequence"/>
</dbReference>
<feature type="region of interest" description="Disordered" evidence="2">
    <location>
        <begin position="215"/>
        <end position="236"/>
    </location>
</feature>
<keyword evidence="4" id="KW-1185">Reference proteome</keyword>
<feature type="compositionally biased region" description="Basic and acidic residues" evidence="2">
    <location>
        <begin position="315"/>
        <end position="330"/>
    </location>
</feature>
<feature type="coiled-coil region" evidence="1">
    <location>
        <begin position="48"/>
        <end position="75"/>
    </location>
</feature>
<reference evidence="3" key="1">
    <citation type="submission" date="2021-06" db="EMBL/GenBank/DDBJ databases">
        <authorList>
            <person name="Kallberg Y."/>
            <person name="Tangrot J."/>
            <person name="Rosling A."/>
        </authorList>
    </citation>
    <scope>NUCLEOTIDE SEQUENCE</scope>
    <source>
        <strain evidence="3">AZ414A</strain>
    </source>
</reference>
<name>A0A9N9CC36_9GLOM</name>
<sequence length="379" mass="43829">MTSLEIEVSNASNKRIQDNINYFDIQSLQPNDDNINNNNTDINVSKEIPEIVKLIKDLKNKIKEIKEQISDTVKKASDHQLKINDGVSLLDIKYQTLLQYITNLCFVIHLKLSGKSIIGHPVITNLVELRIVLEKIKPVEQKLKYQTDKLIRAATMENHNEENKFNDNMTTNSMTDPLSFKPNPQNLVSDFYENNVKENDVKKPGIYKAPKLAPVHFDEGGSRSKEEKEKSRNLARASKSRIMKDLMIEYDDRPEEVDIIGANEATIIDEKLEKNFAKRNQFEEENFIRLPILATIQNDVEEEESSNVLARRNARKENYRRNSDDDDKRASASKLGNENLRSRNNKELFNGLISNSSQNKKRKTKFQTAKKNMKKHKRK</sequence>
<feature type="region of interest" description="Disordered" evidence="2">
    <location>
        <begin position="301"/>
        <end position="379"/>
    </location>
</feature>
<dbReference type="InterPro" id="IPR007146">
    <property type="entry name" value="Sas10/Utp3/C1D"/>
</dbReference>